<dbReference type="InterPro" id="IPR002885">
    <property type="entry name" value="PPR_rpt"/>
</dbReference>
<feature type="repeat" description="PPR" evidence="3">
    <location>
        <begin position="311"/>
        <end position="345"/>
    </location>
</feature>
<sequence length="638" mass="72831">MIWSWLWMWKGIRVRLRRTQSLCRQCHSWKVNSESVKCTLSQCPSDLIALSFFLWSAQRRRNDSVAFDRIVTVLRRLTDRYDTVPTILDQLETIGCTSLTNPKSQLALLRIYWRAGMYGMLFEAYHHLQAAYDFVPDTFARNLLMDVLFRIGQSHLALTLSLFNHTHPPNFFTFNIALLHLSKSNHNHHSLPPILRLMLRAGYSPSPHTFNMLLNTFCSINALRQAYQLLALMTVMGINFSVYIWTIIIHNCCKLGHLHLAANHFQNMVQTGCSPNVVTYTTLFKALMQSNMVARALRLFNVMLSTGQIPDLILCNVLIDCLSKSGRCHDAIRVFLSLSDHNLKPDSYTFTSLLYTICRSRMFHLLPKLVLVSRHIDADLVFCNTLLSSLTKADLPSLAIGFYDHMINEGFVPDKYSFAGLLSALCAVGRVDEAVNVYRGVVMSYHDTDSHVHTVITSGLIKTRKYHKAASFFKSAVMNKYPLDNVAYTVGICALLRGRRNQEACTLYEQMKDSGLKPCVHTYNMMLLIFCKERNFLMINQILKEMIDSRIQLSDRNFFNLYKYACRSDTYISALELLVEMRDLRLLSAKGLHALNFDRHSEGVQSKHKHQTEAGAQWNPTLDSSSSEDMSDVAASVG</sequence>
<feature type="repeat" description="PPR" evidence="3">
    <location>
        <begin position="484"/>
        <end position="518"/>
    </location>
</feature>
<dbReference type="Proteomes" id="UP001386955">
    <property type="component" value="Unassembled WGS sequence"/>
</dbReference>
<evidence type="ECO:0000313" key="6">
    <source>
        <dbReference type="EMBL" id="KAK7381424.1"/>
    </source>
</evidence>
<reference evidence="6 7" key="1">
    <citation type="submission" date="2024-01" db="EMBL/GenBank/DDBJ databases">
        <title>The genomes of 5 underutilized Papilionoideae crops provide insights into root nodulation and disease resistanc.</title>
        <authorList>
            <person name="Jiang F."/>
        </authorList>
    </citation>
    <scope>NUCLEOTIDE SEQUENCE [LARGE SCALE GENOMIC DNA]</scope>
    <source>
        <strain evidence="6">DUOXIRENSHENG_FW03</strain>
        <tissue evidence="6">Leaves</tissue>
    </source>
</reference>
<evidence type="ECO:0000256" key="4">
    <source>
        <dbReference type="SAM" id="MobiDB-lite"/>
    </source>
</evidence>
<keyword evidence="5" id="KW-0472">Membrane</keyword>
<comment type="caution">
    <text evidence="6">The sequence shown here is derived from an EMBL/GenBank/DDBJ whole genome shotgun (WGS) entry which is preliminary data.</text>
</comment>
<gene>
    <name evidence="6" type="ORF">VNO78_34101</name>
</gene>
<keyword evidence="2" id="KW-0677">Repeat</keyword>
<evidence type="ECO:0000313" key="7">
    <source>
        <dbReference type="Proteomes" id="UP001386955"/>
    </source>
</evidence>
<evidence type="ECO:0000256" key="5">
    <source>
        <dbReference type="SAM" id="Phobius"/>
    </source>
</evidence>
<accession>A0AAN9RQJ0</accession>
<dbReference type="InterPro" id="IPR011990">
    <property type="entry name" value="TPR-like_helical_dom_sf"/>
</dbReference>
<dbReference type="AlphaFoldDB" id="A0AAN9RQJ0"/>
<dbReference type="Pfam" id="PF13041">
    <property type="entry name" value="PPR_2"/>
    <property type="match status" value="4"/>
</dbReference>
<feature type="repeat" description="PPR" evidence="3">
    <location>
        <begin position="276"/>
        <end position="310"/>
    </location>
</feature>
<feature type="compositionally biased region" description="Polar residues" evidence="4">
    <location>
        <begin position="618"/>
        <end position="628"/>
    </location>
</feature>
<name>A0AAN9RQJ0_PSOTE</name>
<dbReference type="PANTHER" id="PTHR47447">
    <property type="entry name" value="OS03G0856100 PROTEIN"/>
    <property type="match status" value="1"/>
</dbReference>
<keyword evidence="5" id="KW-0812">Transmembrane</keyword>
<feature type="repeat" description="PPR" evidence="3">
    <location>
        <begin position="241"/>
        <end position="275"/>
    </location>
</feature>
<feature type="transmembrane region" description="Helical" evidence="5">
    <location>
        <begin position="229"/>
        <end position="248"/>
    </location>
</feature>
<dbReference type="Gene3D" id="1.25.40.10">
    <property type="entry name" value="Tetratricopeptide repeat domain"/>
    <property type="match status" value="3"/>
</dbReference>
<dbReference type="NCBIfam" id="TIGR00756">
    <property type="entry name" value="PPR"/>
    <property type="match status" value="5"/>
</dbReference>
<feature type="region of interest" description="Disordered" evidence="4">
    <location>
        <begin position="603"/>
        <end position="638"/>
    </location>
</feature>
<keyword evidence="5" id="KW-1133">Transmembrane helix</keyword>
<dbReference type="PANTHER" id="PTHR47447:SF21">
    <property type="entry name" value="PENTACOTRIPEPTIDE-REPEAT REGION OF PRORP DOMAIN-CONTAINING PROTEIN"/>
    <property type="match status" value="1"/>
</dbReference>
<evidence type="ECO:0000256" key="3">
    <source>
        <dbReference type="PROSITE-ProRule" id="PRU00708"/>
    </source>
</evidence>
<evidence type="ECO:0000256" key="1">
    <source>
        <dbReference type="ARBA" id="ARBA00007626"/>
    </source>
</evidence>
<evidence type="ECO:0000256" key="2">
    <source>
        <dbReference type="ARBA" id="ARBA00022737"/>
    </source>
</evidence>
<organism evidence="6 7">
    <name type="scientific">Psophocarpus tetragonolobus</name>
    <name type="common">Winged bean</name>
    <name type="synonym">Dolichos tetragonolobus</name>
    <dbReference type="NCBI Taxonomy" id="3891"/>
    <lineage>
        <taxon>Eukaryota</taxon>
        <taxon>Viridiplantae</taxon>
        <taxon>Streptophyta</taxon>
        <taxon>Embryophyta</taxon>
        <taxon>Tracheophyta</taxon>
        <taxon>Spermatophyta</taxon>
        <taxon>Magnoliopsida</taxon>
        <taxon>eudicotyledons</taxon>
        <taxon>Gunneridae</taxon>
        <taxon>Pentapetalae</taxon>
        <taxon>rosids</taxon>
        <taxon>fabids</taxon>
        <taxon>Fabales</taxon>
        <taxon>Fabaceae</taxon>
        <taxon>Papilionoideae</taxon>
        <taxon>50 kb inversion clade</taxon>
        <taxon>NPAAA clade</taxon>
        <taxon>indigoferoid/millettioid clade</taxon>
        <taxon>Phaseoleae</taxon>
        <taxon>Psophocarpus</taxon>
    </lineage>
</organism>
<keyword evidence="7" id="KW-1185">Reference proteome</keyword>
<feature type="repeat" description="PPR" evidence="3">
    <location>
        <begin position="379"/>
        <end position="413"/>
    </location>
</feature>
<dbReference type="Pfam" id="PF13812">
    <property type="entry name" value="PPR_3"/>
    <property type="match status" value="1"/>
</dbReference>
<protein>
    <recommendedName>
        <fullName evidence="8">Pentatricopeptide repeat-containing protein</fullName>
    </recommendedName>
</protein>
<comment type="similarity">
    <text evidence="1">Belongs to the PPR family. P subfamily.</text>
</comment>
<evidence type="ECO:0008006" key="8">
    <source>
        <dbReference type="Google" id="ProtNLM"/>
    </source>
</evidence>
<proteinExistence type="inferred from homology"/>
<dbReference type="PROSITE" id="PS51375">
    <property type="entry name" value="PPR"/>
    <property type="match status" value="5"/>
</dbReference>
<dbReference type="EMBL" id="JAYMYS010000009">
    <property type="protein sequence ID" value="KAK7381424.1"/>
    <property type="molecule type" value="Genomic_DNA"/>
</dbReference>